<dbReference type="InterPro" id="IPR011008">
    <property type="entry name" value="Dimeric_a/b-barrel"/>
</dbReference>
<dbReference type="AlphaFoldDB" id="A0A7Y3W4G3"/>
<reference evidence="1 2" key="1">
    <citation type="submission" date="2020-05" db="EMBL/GenBank/DDBJ databases">
        <title>Parvularcula mediterraneae sp. nov., isolated from polypropylene straw from shallow seawater of the seashore of Laganas in Zakynthos island, Greece.</title>
        <authorList>
            <person name="Szabo I."/>
            <person name="Al-Omari J."/>
            <person name="Rado J."/>
            <person name="Szerdahelyi G.S."/>
        </authorList>
    </citation>
    <scope>NUCLEOTIDE SEQUENCE [LARGE SCALE GENOMIC DNA]</scope>
    <source>
        <strain evidence="1 2">ZS-1/3</strain>
    </source>
</reference>
<dbReference type="PIRSF" id="PIRSF007028">
    <property type="entry name" value="UCP007028"/>
    <property type="match status" value="1"/>
</dbReference>
<dbReference type="RefSeq" id="WP_173196992.1">
    <property type="nucleotide sequence ID" value="NZ_JABFCX010000002.1"/>
</dbReference>
<dbReference type="InterPro" id="IPR009874">
    <property type="entry name" value="DUF1428"/>
</dbReference>
<keyword evidence="2" id="KW-1185">Reference proteome</keyword>
<dbReference type="Pfam" id="PF07237">
    <property type="entry name" value="DUF1428"/>
    <property type="match status" value="1"/>
</dbReference>
<proteinExistence type="predicted"/>
<protein>
    <submittedName>
        <fullName evidence="1">DUF1428 domain-containing protein</fullName>
    </submittedName>
</protein>
<name>A0A7Y3W4G3_9PROT</name>
<dbReference type="Proteomes" id="UP000536835">
    <property type="component" value="Unassembled WGS sequence"/>
</dbReference>
<dbReference type="Gene3D" id="3.30.70.100">
    <property type="match status" value="1"/>
</dbReference>
<sequence length="116" mass="12750">MSYLEVAVSPVPTENRERYVEVAEAAAAVFKKHGALSITENWGDDVPEGKQTDYHRAVAKKDGETIVISTILWPSKEVRDAAWPKVMEDPAMGAHDGLFDMSRMIFGGFVPIVSVS</sequence>
<gene>
    <name evidence="1" type="ORF">HK107_04035</name>
</gene>
<organism evidence="1 2">
    <name type="scientific">Parvularcula mediterranea</name>
    <dbReference type="NCBI Taxonomy" id="2732508"/>
    <lineage>
        <taxon>Bacteria</taxon>
        <taxon>Pseudomonadati</taxon>
        <taxon>Pseudomonadota</taxon>
        <taxon>Alphaproteobacteria</taxon>
        <taxon>Parvularculales</taxon>
        <taxon>Parvularculaceae</taxon>
        <taxon>Parvularcula</taxon>
    </lineage>
</organism>
<comment type="caution">
    <text evidence="1">The sequence shown here is derived from an EMBL/GenBank/DDBJ whole genome shotgun (WGS) entry which is preliminary data.</text>
</comment>
<accession>A0A7Y3W4G3</accession>
<dbReference type="EMBL" id="JABFCX010000002">
    <property type="protein sequence ID" value="NNU15489.1"/>
    <property type="molecule type" value="Genomic_DNA"/>
</dbReference>
<dbReference type="SUPFAM" id="SSF54909">
    <property type="entry name" value="Dimeric alpha+beta barrel"/>
    <property type="match status" value="1"/>
</dbReference>
<evidence type="ECO:0000313" key="1">
    <source>
        <dbReference type="EMBL" id="NNU15489.1"/>
    </source>
</evidence>
<evidence type="ECO:0000313" key="2">
    <source>
        <dbReference type="Proteomes" id="UP000536835"/>
    </source>
</evidence>